<accession>A0A6G8Q393</accession>
<feature type="region of interest" description="Disordered" evidence="11">
    <location>
        <begin position="28"/>
        <end position="95"/>
    </location>
</feature>
<dbReference type="InterPro" id="IPR002638">
    <property type="entry name" value="Quinolinate_PRibosylTrfase_C"/>
</dbReference>
<evidence type="ECO:0000256" key="6">
    <source>
        <dbReference type="ARBA" id="ARBA00022642"/>
    </source>
</evidence>
<dbReference type="EC" id="2.4.2.19" evidence="4"/>
<feature type="binding site" evidence="10">
    <location>
        <position position="220"/>
    </location>
    <ligand>
        <name>substrate</name>
    </ligand>
</feature>
<dbReference type="InterPro" id="IPR037128">
    <property type="entry name" value="Quinolinate_PRibosylTase_N_sf"/>
</dbReference>
<feature type="compositionally biased region" description="Low complexity" evidence="11">
    <location>
        <begin position="35"/>
        <end position="62"/>
    </location>
</feature>
<evidence type="ECO:0000256" key="3">
    <source>
        <dbReference type="ARBA" id="ARBA00009400"/>
    </source>
</evidence>
<proteinExistence type="inferred from homology"/>
<gene>
    <name evidence="14" type="primary">nadC</name>
    <name evidence="14" type="ORF">GBA65_20480</name>
</gene>
<feature type="binding site" evidence="10">
    <location>
        <position position="199"/>
    </location>
    <ligand>
        <name>substrate</name>
    </ligand>
</feature>
<keyword evidence="7 14" id="KW-0328">Glycosyltransferase</keyword>
<evidence type="ECO:0000256" key="1">
    <source>
        <dbReference type="ARBA" id="ARBA00003237"/>
    </source>
</evidence>
<dbReference type="FunFam" id="3.20.20.70:FF:000030">
    <property type="entry name" value="Nicotinate-nucleotide pyrophosphorylase, carboxylating"/>
    <property type="match status" value="1"/>
</dbReference>
<evidence type="ECO:0000256" key="12">
    <source>
        <dbReference type="SAM" id="SignalP"/>
    </source>
</evidence>
<dbReference type="PANTHER" id="PTHR32179:SF3">
    <property type="entry name" value="NICOTINATE-NUCLEOTIDE PYROPHOSPHORYLASE [CARBOXYLATING]"/>
    <property type="match status" value="1"/>
</dbReference>
<evidence type="ECO:0000256" key="2">
    <source>
        <dbReference type="ARBA" id="ARBA00004893"/>
    </source>
</evidence>
<dbReference type="Proteomes" id="UP000502706">
    <property type="component" value="Chromosome"/>
</dbReference>
<feature type="binding site" evidence="10">
    <location>
        <begin position="246"/>
        <end position="248"/>
    </location>
    <ligand>
        <name>substrate</name>
    </ligand>
</feature>
<dbReference type="InterPro" id="IPR036068">
    <property type="entry name" value="Nicotinate_pribotase-like_C"/>
</dbReference>
<feature type="compositionally biased region" description="Basic residues" evidence="11">
    <location>
        <begin position="76"/>
        <end position="93"/>
    </location>
</feature>
<reference evidence="14 15" key="1">
    <citation type="submission" date="2019-10" db="EMBL/GenBank/DDBJ databases">
        <title>Rubrobacter sp nov SCSIO 52915 isolated from a deep-sea sediment in the South China Sea.</title>
        <authorList>
            <person name="Chen R.W."/>
        </authorList>
    </citation>
    <scope>NUCLEOTIDE SEQUENCE [LARGE SCALE GENOMIC DNA]</scope>
    <source>
        <strain evidence="14 15">SCSIO 52915</strain>
    </source>
</reference>
<dbReference type="EMBL" id="CP045121">
    <property type="protein sequence ID" value="QIN80929.1"/>
    <property type="molecule type" value="Genomic_DNA"/>
</dbReference>
<name>A0A6G8Q393_9ACTN</name>
<evidence type="ECO:0000313" key="14">
    <source>
        <dbReference type="EMBL" id="QIN80929.1"/>
    </source>
</evidence>
<evidence type="ECO:0000256" key="9">
    <source>
        <dbReference type="ARBA" id="ARBA00033102"/>
    </source>
</evidence>
<dbReference type="KEGG" id="rmar:GBA65_20480"/>
<dbReference type="NCBIfam" id="TIGR00078">
    <property type="entry name" value="nadC"/>
    <property type="match status" value="1"/>
</dbReference>
<evidence type="ECO:0000313" key="15">
    <source>
        <dbReference type="Proteomes" id="UP000502706"/>
    </source>
</evidence>
<evidence type="ECO:0000256" key="4">
    <source>
        <dbReference type="ARBA" id="ARBA00011944"/>
    </source>
</evidence>
<sequence length="286" mass="29181">MKGPLVPPTALLALARAALAEDVGRGDVTSLATVGPGPARGPASSPGSPSSSPASGRPSRSSTRQAGGGPVLGARRGGRPRRGRRGPRGRRGGARQILAAERVALNLVMRLSGVATLTSRYVETVRGTGARITDTRKTTPGLRALEKAAVRAGGGTNHRSGLDDGILIKDNHVALAGGVAEAVRRAREGAPHLLKVEVEVESSEELREALRAGADVILLDNMTPDEVRASVELVRVESPGTVVEVSGGVNLGTVRALAEAGPDLISVGALTHSASSADVSLEVEPC</sequence>
<keyword evidence="15" id="KW-1185">Reference proteome</keyword>
<dbReference type="Pfam" id="PF01729">
    <property type="entry name" value="QRPTase_C"/>
    <property type="match status" value="1"/>
</dbReference>
<evidence type="ECO:0000256" key="8">
    <source>
        <dbReference type="ARBA" id="ARBA00022679"/>
    </source>
</evidence>
<dbReference type="InterPro" id="IPR004393">
    <property type="entry name" value="NadC"/>
</dbReference>
<comment type="pathway">
    <text evidence="2">Cofactor biosynthesis; NAD(+) biosynthesis; nicotinate D-ribonucleotide from quinolinate: step 1/1.</text>
</comment>
<evidence type="ECO:0000256" key="11">
    <source>
        <dbReference type="SAM" id="MobiDB-lite"/>
    </source>
</evidence>
<protein>
    <recommendedName>
        <fullName evidence="5">Nicotinate-nucleotide pyrophosphorylase [carboxylating]</fullName>
        <ecNumber evidence="4">2.4.2.19</ecNumber>
    </recommendedName>
    <alternativeName>
        <fullName evidence="9">Quinolinate phosphoribosyltransferase [decarboxylating]</fullName>
    </alternativeName>
</protein>
<feature type="binding site" evidence="10">
    <location>
        <position position="102"/>
    </location>
    <ligand>
        <name>substrate</name>
    </ligand>
</feature>
<evidence type="ECO:0000256" key="10">
    <source>
        <dbReference type="PIRSR" id="PIRSR006250-1"/>
    </source>
</evidence>
<dbReference type="PANTHER" id="PTHR32179">
    <property type="entry name" value="NICOTINATE-NUCLEOTIDE PYROPHOSPHORYLASE [CARBOXYLATING]"/>
    <property type="match status" value="1"/>
</dbReference>
<dbReference type="Gene3D" id="3.20.20.70">
    <property type="entry name" value="Aldolase class I"/>
    <property type="match status" value="1"/>
</dbReference>
<dbReference type="SUPFAM" id="SSF54675">
    <property type="entry name" value="Nicotinate/Quinolinate PRTase N-terminal domain-like"/>
    <property type="match status" value="1"/>
</dbReference>
<evidence type="ECO:0000256" key="5">
    <source>
        <dbReference type="ARBA" id="ARBA00020990"/>
    </source>
</evidence>
<feature type="signal peptide" evidence="12">
    <location>
        <begin position="1"/>
        <end position="20"/>
    </location>
</feature>
<feature type="domain" description="Quinolinate phosphoribosyl transferase C-terminal" evidence="13">
    <location>
        <begin position="114"/>
        <end position="282"/>
    </location>
</feature>
<keyword evidence="8 14" id="KW-0808">Transferase</keyword>
<keyword evidence="12" id="KW-0732">Signal</keyword>
<feature type="binding site" evidence="10">
    <location>
        <position position="159"/>
    </location>
    <ligand>
        <name>substrate</name>
    </ligand>
</feature>
<dbReference type="SUPFAM" id="SSF51690">
    <property type="entry name" value="Nicotinate/Quinolinate PRTase C-terminal domain-like"/>
    <property type="match status" value="1"/>
</dbReference>
<dbReference type="GO" id="GO:0005737">
    <property type="term" value="C:cytoplasm"/>
    <property type="evidence" value="ECO:0007669"/>
    <property type="project" value="TreeGrafter"/>
</dbReference>
<feature type="binding site" evidence="10">
    <location>
        <position position="169"/>
    </location>
    <ligand>
        <name>substrate</name>
    </ligand>
</feature>
<dbReference type="GO" id="GO:0004514">
    <property type="term" value="F:nicotinate-nucleotide diphosphorylase (carboxylating) activity"/>
    <property type="evidence" value="ECO:0007669"/>
    <property type="project" value="UniProtKB-EC"/>
</dbReference>
<feature type="binding site" evidence="10">
    <location>
        <begin position="267"/>
        <end position="269"/>
    </location>
    <ligand>
        <name>substrate</name>
    </ligand>
</feature>
<comment type="similarity">
    <text evidence="3">Belongs to the NadC/ModD family.</text>
</comment>
<keyword evidence="6" id="KW-0662">Pyridine nucleotide biosynthesis</keyword>
<dbReference type="Gene3D" id="3.90.1170.20">
    <property type="entry name" value="Quinolinate phosphoribosyl transferase, N-terminal domain"/>
    <property type="match status" value="1"/>
</dbReference>
<evidence type="ECO:0000256" key="7">
    <source>
        <dbReference type="ARBA" id="ARBA00022676"/>
    </source>
</evidence>
<dbReference type="InterPro" id="IPR013785">
    <property type="entry name" value="Aldolase_TIM"/>
</dbReference>
<evidence type="ECO:0000259" key="13">
    <source>
        <dbReference type="Pfam" id="PF01729"/>
    </source>
</evidence>
<dbReference type="UniPathway" id="UPA00253">
    <property type="reaction ID" value="UER00331"/>
</dbReference>
<dbReference type="InterPro" id="IPR027277">
    <property type="entry name" value="NadC/ModD"/>
</dbReference>
<dbReference type="GO" id="GO:0009435">
    <property type="term" value="P:NAD+ biosynthetic process"/>
    <property type="evidence" value="ECO:0007669"/>
    <property type="project" value="UniProtKB-UniPathway"/>
</dbReference>
<feature type="chain" id="PRO_5039467298" description="Nicotinate-nucleotide pyrophosphorylase [carboxylating]" evidence="12">
    <location>
        <begin position="21"/>
        <end position="286"/>
    </location>
</feature>
<comment type="function">
    <text evidence="1">Involved in the catabolism of quinolinic acid (QA).</text>
</comment>
<dbReference type="GO" id="GO:0034213">
    <property type="term" value="P:quinolinate catabolic process"/>
    <property type="evidence" value="ECO:0007669"/>
    <property type="project" value="TreeGrafter"/>
</dbReference>
<dbReference type="AlphaFoldDB" id="A0A6G8Q393"/>
<feature type="binding site" evidence="10">
    <location>
        <begin position="135"/>
        <end position="137"/>
    </location>
    <ligand>
        <name>substrate</name>
    </ligand>
</feature>
<organism evidence="14 15">
    <name type="scientific">Rubrobacter marinus</name>
    <dbReference type="NCBI Taxonomy" id="2653852"/>
    <lineage>
        <taxon>Bacteria</taxon>
        <taxon>Bacillati</taxon>
        <taxon>Actinomycetota</taxon>
        <taxon>Rubrobacteria</taxon>
        <taxon>Rubrobacterales</taxon>
        <taxon>Rubrobacteraceae</taxon>
        <taxon>Rubrobacter</taxon>
    </lineage>
</organism>